<keyword evidence="3" id="KW-1185">Reference proteome</keyword>
<name>A0A5B7H5P7_PORTR</name>
<feature type="region of interest" description="Disordered" evidence="1">
    <location>
        <begin position="109"/>
        <end position="128"/>
    </location>
</feature>
<evidence type="ECO:0000313" key="2">
    <source>
        <dbReference type="EMBL" id="MPC64895.1"/>
    </source>
</evidence>
<accession>A0A5B7H5P7</accession>
<dbReference type="AlphaFoldDB" id="A0A5B7H5P7"/>
<proteinExistence type="predicted"/>
<reference evidence="2 3" key="1">
    <citation type="submission" date="2019-05" db="EMBL/GenBank/DDBJ databases">
        <title>Another draft genome of Portunus trituberculatus and its Hox gene families provides insights of decapod evolution.</title>
        <authorList>
            <person name="Jeong J.-H."/>
            <person name="Song I."/>
            <person name="Kim S."/>
            <person name="Choi T."/>
            <person name="Kim D."/>
            <person name="Ryu S."/>
            <person name="Kim W."/>
        </authorList>
    </citation>
    <scope>NUCLEOTIDE SEQUENCE [LARGE SCALE GENOMIC DNA]</scope>
    <source>
        <tissue evidence="2">Muscle</tissue>
    </source>
</reference>
<evidence type="ECO:0000313" key="3">
    <source>
        <dbReference type="Proteomes" id="UP000324222"/>
    </source>
</evidence>
<evidence type="ECO:0000256" key="1">
    <source>
        <dbReference type="SAM" id="MobiDB-lite"/>
    </source>
</evidence>
<dbReference type="EMBL" id="VSRR010022699">
    <property type="protein sequence ID" value="MPC64895.1"/>
    <property type="molecule type" value="Genomic_DNA"/>
</dbReference>
<protein>
    <submittedName>
        <fullName evidence="2">Uncharacterized protein</fullName>
    </submittedName>
</protein>
<gene>
    <name evidence="2" type="ORF">E2C01_059017</name>
</gene>
<feature type="region of interest" description="Disordered" evidence="1">
    <location>
        <begin position="82"/>
        <end position="102"/>
    </location>
</feature>
<organism evidence="2 3">
    <name type="scientific">Portunus trituberculatus</name>
    <name type="common">Swimming crab</name>
    <name type="synonym">Neptunus trituberculatus</name>
    <dbReference type="NCBI Taxonomy" id="210409"/>
    <lineage>
        <taxon>Eukaryota</taxon>
        <taxon>Metazoa</taxon>
        <taxon>Ecdysozoa</taxon>
        <taxon>Arthropoda</taxon>
        <taxon>Crustacea</taxon>
        <taxon>Multicrustacea</taxon>
        <taxon>Malacostraca</taxon>
        <taxon>Eumalacostraca</taxon>
        <taxon>Eucarida</taxon>
        <taxon>Decapoda</taxon>
        <taxon>Pleocyemata</taxon>
        <taxon>Brachyura</taxon>
        <taxon>Eubrachyura</taxon>
        <taxon>Portunoidea</taxon>
        <taxon>Portunidae</taxon>
        <taxon>Portuninae</taxon>
        <taxon>Portunus</taxon>
    </lineage>
</organism>
<dbReference type="Proteomes" id="UP000324222">
    <property type="component" value="Unassembled WGS sequence"/>
</dbReference>
<sequence>MLLHKLVCGLHSVVLKEEVFREFESFSDVDSLRNFCIAFEAAQKDARHVAEGGSFGRESVAGAAGVMSLPDEQADEPLLTAGAHHWPARQPQARPPTTPDEALWQLWPDTQARERTVSRRGPGLPQLW</sequence>
<comment type="caution">
    <text evidence="2">The sequence shown here is derived from an EMBL/GenBank/DDBJ whole genome shotgun (WGS) entry which is preliminary data.</text>
</comment>